<protein>
    <submittedName>
        <fullName evidence="1">Uncharacterized protein</fullName>
    </submittedName>
</protein>
<keyword evidence="2" id="KW-1185">Reference proteome</keyword>
<comment type="caution">
    <text evidence="1">The sequence shown here is derived from an EMBL/GenBank/DDBJ whole genome shotgun (WGS) entry which is preliminary data.</text>
</comment>
<evidence type="ECO:0000313" key="2">
    <source>
        <dbReference type="Proteomes" id="UP000323164"/>
    </source>
</evidence>
<name>A0A5D8YXF0_9GAMM</name>
<reference evidence="1 2" key="1">
    <citation type="submission" date="2019-08" db="EMBL/GenBank/DDBJ databases">
        <title>Draft genome sequence of Lysobacter sp. UKS-15.</title>
        <authorList>
            <person name="Im W.-T."/>
        </authorList>
    </citation>
    <scope>NUCLEOTIDE SEQUENCE [LARGE SCALE GENOMIC DNA]</scope>
    <source>
        <strain evidence="1 2">UKS-15</strain>
    </source>
</reference>
<evidence type="ECO:0000313" key="1">
    <source>
        <dbReference type="EMBL" id="TZF85244.1"/>
    </source>
</evidence>
<organism evidence="1 2">
    <name type="scientific">Cognatilysobacter lacus</name>
    <dbReference type="NCBI Taxonomy" id="1643323"/>
    <lineage>
        <taxon>Bacteria</taxon>
        <taxon>Pseudomonadati</taxon>
        <taxon>Pseudomonadota</taxon>
        <taxon>Gammaproteobacteria</taxon>
        <taxon>Lysobacterales</taxon>
        <taxon>Lysobacteraceae</taxon>
        <taxon>Cognatilysobacter</taxon>
    </lineage>
</organism>
<proteinExistence type="predicted"/>
<dbReference type="AlphaFoldDB" id="A0A5D8YXF0"/>
<accession>A0A5D8YXF0</accession>
<sequence length="180" mass="20566">MFRLGELVDGNWVAYHHEPLYERGERLMAGVPESDPKVFEALVTCMAPPYFLLYILHTSRGEAAEGRYQSSTLSADQVRSFLLRFRPFLSADARYDLWAHSPGEGATVVWDRHDQIYAYGPLDRFVGVLDAMGFRPGNPKVEVIHQHNYHAECDQMAKELVESFSWSYSPLRPEDEQAAV</sequence>
<dbReference type="Proteomes" id="UP000323164">
    <property type="component" value="Unassembled WGS sequence"/>
</dbReference>
<dbReference type="RefSeq" id="WP_149353647.1">
    <property type="nucleotide sequence ID" value="NZ_VTRV01000174.1"/>
</dbReference>
<gene>
    <name evidence="1" type="ORF">FW784_12390</name>
</gene>
<dbReference type="OrthoDB" id="7823054at2"/>
<dbReference type="EMBL" id="VTRV01000174">
    <property type="protein sequence ID" value="TZF85244.1"/>
    <property type="molecule type" value="Genomic_DNA"/>
</dbReference>